<reference evidence="2" key="1">
    <citation type="submission" date="2021-04" db="EMBL/GenBank/DDBJ databases">
        <title>Draft genome sequence data of methanotrophic Methylovulum sp. strain S1L and Methylomonas sp. strain S2AM isolated from boreal lake water columns.</title>
        <authorList>
            <person name="Rissanen A.J."/>
            <person name="Mangayil R."/>
            <person name="Svenning M.M."/>
            <person name="Khanongnuch R."/>
        </authorList>
    </citation>
    <scope>NUCLEOTIDE SEQUENCE</scope>
    <source>
        <strain evidence="2">S2AM</strain>
    </source>
</reference>
<evidence type="ECO:0000313" key="3">
    <source>
        <dbReference type="Proteomes" id="UP000676649"/>
    </source>
</evidence>
<protein>
    <submittedName>
        <fullName evidence="2">SRPBCC family protein</fullName>
    </submittedName>
</protein>
<dbReference type="PANTHER" id="PTHR39332:SF7">
    <property type="entry name" value="SRPBCC FAMILY PROTEIN"/>
    <property type="match status" value="1"/>
</dbReference>
<gene>
    <name evidence="2" type="ORF">KEF85_12475</name>
</gene>
<dbReference type="SUPFAM" id="SSF55961">
    <property type="entry name" value="Bet v1-like"/>
    <property type="match status" value="1"/>
</dbReference>
<accession>A0A975MRT1</accession>
<name>A0A975MRT1_9GAMM</name>
<dbReference type="Proteomes" id="UP000676649">
    <property type="component" value="Chromosome"/>
</dbReference>
<feature type="chain" id="PRO_5037767517" evidence="1">
    <location>
        <begin position="20"/>
        <end position="177"/>
    </location>
</feature>
<dbReference type="CDD" id="cd07821">
    <property type="entry name" value="PYR_PYL_RCAR_like"/>
    <property type="match status" value="1"/>
</dbReference>
<dbReference type="AlphaFoldDB" id="A0A975MRT1"/>
<dbReference type="PANTHER" id="PTHR39332">
    <property type="entry name" value="BLL4707 PROTEIN"/>
    <property type="match status" value="1"/>
</dbReference>
<dbReference type="Pfam" id="PF10604">
    <property type="entry name" value="Polyketide_cyc2"/>
    <property type="match status" value="1"/>
</dbReference>
<dbReference type="Gene3D" id="3.30.530.20">
    <property type="match status" value="1"/>
</dbReference>
<organism evidence="2 3">
    <name type="scientific">Methylomonas paludis</name>
    <dbReference type="NCBI Taxonomy" id="1173101"/>
    <lineage>
        <taxon>Bacteria</taxon>
        <taxon>Pseudomonadati</taxon>
        <taxon>Pseudomonadota</taxon>
        <taxon>Gammaproteobacteria</taxon>
        <taxon>Methylococcales</taxon>
        <taxon>Methylococcaceae</taxon>
        <taxon>Methylomonas</taxon>
    </lineage>
</organism>
<dbReference type="KEGG" id="mpad:KEF85_12475"/>
<keyword evidence="1" id="KW-0732">Signal</keyword>
<keyword evidence="3" id="KW-1185">Reference proteome</keyword>
<feature type="signal peptide" evidence="1">
    <location>
        <begin position="1"/>
        <end position="19"/>
    </location>
</feature>
<evidence type="ECO:0000256" key="1">
    <source>
        <dbReference type="SAM" id="SignalP"/>
    </source>
</evidence>
<proteinExistence type="predicted"/>
<evidence type="ECO:0000313" key="2">
    <source>
        <dbReference type="EMBL" id="QWF72569.1"/>
    </source>
</evidence>
<sequence length="177" mass="19670">MRHILIFLGLLQFSLPSFGHGPTPQKAKEAITIQAPLSKVWAVLHQFDAIGFWHPDLKKSEGDGKNASGGTRTLTFANNETLVEELDYYNAEGHEYSYRLKTENTRAFPTSSYTVEIKVSPADTLDSSIVSLKSRFYRGDTGNNPPEHLTDAAAVAAVTQFFKQGLQGLKNHIEKPY</sequence>
<dbReference type="InterPro" id="IPR019587">
    <property type="entry name" value="Polyketide_cyclase/dehydratase"/>
</dbReference>
<dbReference type="EMBL" id="CP073754">
    <property type="protein sequence ID" value="QWF72569.1"/>
    <property type="molecule type" value="Genomic_DNA"/>
</dbReference>
<dbReference type="InterPro" id="IPR023393">
    <property type="entry name" value="START-like_dom_sf"/>
</dbReference>